<dbReference type="PROSITE" id="PS51419">
    <property type="entry name" value="RAB"/>
    <property type="match status" value="1"/>
</dbReference>
<keyword evidence="17" id="KW-1185">Reference proteome</keyword>
<dbReference type="Pfam" id="PF00025">
    <property type="entry name" value="Arf"/>
    <property type="match status" value="1"/>
</dbReference>
<dbReference type="PROSITE" id="PS51417">
    <property type="entry name" value="ARF"/>
    <property type="match status" value="1"/>
</dbReference>
<proteinExistence type="inferred from homology"/>
<dbReference type="GO" id="GO:0015031">
    <property type="term" value="P:protein transport"/>
    <property type="evidence" value="ECO:0007669"/>
    <property type="project" value="UniProtKB-KW"/>
</dbReference>
<evidence type="ECO:0000256" key="6">
    <source>
        <dbReference type="ARBA" id="ARBA00022892"/>
    </source>
</evidence>
<feature type="binding site" evidence="11">
    <location>
        <begin position="125"/>
        <end position="128"/>
    </location>
    <ligand>
        <name>GTP</name>
        <dbReference type="ChEBI" id="CHEBI:37565"/>
    </ligand>
</feature>
<reference evidence="15 17" key="2">
    <citation type="submission" date="2024-07" db="EMBL/GenBank/DDBJ databases">
        <authorList>
            <person name="Akdeniz Z."/>
        </authorList>
    </citation>
    <scope>NUCLEOTIDE SEQUENCE [LARGE SCALE GENOMIC DNA]</scope>
</reference>
<dbReference type="SMART" id="SM00178">
    <property type="entry name" value="SAR"/>
    <property type="match status" value="1"/>
</dbReference>
<evidence type="ECO:0000313" key="16">
    <source>
        <dbReference type="EMBL" id="CAL6107946.1"/>
    </source>
</evidence>
<keyword evidence="12" id="KW-0460">Magnesium</keyword>
<dbReference type="Gene3D" id="3.40.50.300">
    <property type="entry name" value="P-loop containing nucleotide triphosphate hydrolases"/>
    <property type="match status" value="1"/>
</dbReference>
<evidence type="ECO:0000256" key="8">
    <source>
        <dbReference type="ARBA" id="ARBA00023034"/>
    </source>
</evidence>
<name>A0AA86NTV5_9EUKA</name>
<feature type="binding site" evidence="12">
    <location>
        <position position="44"/>
    </location>
    <ligand>
        <name>Mg(2+)</name>
        <dbReference type="ChEBI" id="CHEBI:18420"/>
    </ligand>
</feature>
<evidence type="ECO:0000256" key="2">
    <source>
        <dbReference type="ARBA" id="ARBA00010290"/>
    </source>
</evidence>
<keyword evidence="10" id="KW-0449">Lipoprotein</keyword>
<dbReference type="EMBL" id="CAXDID020000113">
    <property type="protein sequence ID" value="CAL6029933.1"/>
    <property type="molecule type" value="Genomic_DNA"/>
</dbReference>
<dbReference type="SMART" id="SM00175">
    <property type="entry name" value="RAB"/>
    <property type="match status" value="1"/>
</dbReference>
<dbReference type="InterPro" id="IPR006689">
    <property type="entry name" value="Small_GTPase_ARF/SAR"/>
</dbReference>
<evidence type="ECO:0000256" key="12">
    <source>
        <dbReference type="PIRSR" id="PIRSR606689-2"/>
    </source>
</evidence>
<keyword evidence="4" id="KW-0519">Myristate</keyword>
<evidence type="ECO:0000256" key="4">
    <source>
        <dbReference type="ARBA" id="ARBA00022707"/>
    </source>
</evidence>
<evidence type="ECO:0000313" key="13">
    <source>
        <dbReference type="EMBL" id="CAI9926015.1"/>
    </source>
</evidence>
<evidence type="ECO:0000256" key="10">
    <source>
        <dbReference type="ARBA" id="ARBA00023288"/>
    </source>
</evidence>
<dbReference type="PANTHER" id="PTHR11711">
    <property type="entry name" value="ADP RIBOSYLATION FACTOR-RELATED"/>
    <property type="match status" value="1"/>
</dbReference>
<dbReference type="FunFam" id="3.40.50.300:FF:003500">
    <property type="entry name" value="ADP-ribosylation factor 1"/>
    <property type="match status" value="1"/>
</dbReference>
<dbReference type="SMART" id="SM00177">
    <property type="entry name" value="ARF"/>
    <property type="match status" value="1"/>
</dbReference>
<gene>
    <name evidence="13" type="ORF">HINF_LOCUS13660</name>
    <name evidence="15" type="ORF">HINF_LOCUS32810</name>
    <name evidence="14" type="ORF">HINF_LOCUS50253</name>
    <name evidence="16" type="ORF">HINF_LOCUS74731</name>
</gene>
<organism evidence="13">
    <name type="scientific">Hexamita inflata</name>
    <dbReference type="NCBI Taxonomy" id="28002"/>
    <lineage>
        <taxon>Eukaryota</taxon>
        <taxon>Metamonada</taxon>
        <taxon>Diplomonadida</taxon>
        <taxon>Hexamitidae</taxon>
        <taxon>Hexamitinae</taxon>
        <taxon>Hexamita</taxon>
    </lineage>
</organism>
<dbReference type="SUPFAM" id="SSF52540">
    <property type="entry name" value="P-loop containing nucleoside triphosphate hydrolases"/>
    <property type="match status" value="1"/>
</dbReference>
<feature type="binding site" evidence="11">
    <location>
        <position position="67"/>
    </location>
    <ligand>
        <name>GTP</name>
        <dbReference type="ChEBI" id="CHEBI:37565"/>
    </ligand>
</feature>
<feature type="binding site" evidence="11">
    <location>
        <begin position="20"/>
        <end position="27"/>
    </location>
    <ligand>
        <name>GTP</name>
        <dbReference type="ChEBI" id="CHEBI:37565"/>
    </ligand>
</feature>
<dbReference type="EMBL" id="CATOUU010000355">
    <property type="protein sequence ID" value="CAI9926015.1"/>
    <property type="molecule type" value="Genomic_DNA"/>
</dbReference>
<evidence type="ECO:0000256" key="11">
    <source>
        <dbReference type="PIRSR" id="PIRSR606689-1"/>
    </source>
</evidence>
<dbReference type="InterPro" id="IPR027417">
    <property type="entry name" value="P-loop_NTPase"/>
</dbReference>
<dbReference type="AlphaFoldDB" id="A0AA86NTV5"/>
<dbReference type="GO" id="GO:0016192">
    <property type="term" value="P:vesicle-mediated transport"/>
    <property type="evidence" value="ECO:0007669"/>
    <property type="project" value="UniProtKB-KW"/>
</dbReference>
<dbReference type="InterPro" id="IPR024156">
    <property type="entry name" value="Small_GTPase_ARF"/>
</dbReference>
<dbReference type="EMBL" id="CAXDID020000643">
    <property type="protein sequence ID" value="CAL6107946.1"/>
    <property type="molecule type" value="Genomic_DNA"/>
</dbReference>
<comment type="caution">
    <text evidence="13">The sequence shown here is derived from an EMBL/GenBank/DDBJ whole genome shotgun (WGS) entry which is preliminary data.</text>
</comment>
<comment type="similarity">
    <text evidence="2">Belongs to the small GTPase superfamily. Arf family.</text>
</comment>
<dbReference type="NCBIfam" id="TIGR00231">
    <property type="entry name" value="small_GTP"/>
    <property type="match status" value="1"/>
</dbReference>
<keyword evidence="5 11" id="KW-0547">Nucleotide-binding</keyword>
<comment type="subcellular location">
    <subcellularLocation>
        <location evidence="1">Golgi apparatus</location>
    </subcellularLocation>
</comment>
<evidence type="ECO:0000313" key="17">
    <source>
        <dbReference type="Proteomes" id="UP001642409"/>
    </source>
</evidence>
<evidence type="ECO:0000256" key="7">
    <source>
        <dbReference type="ARBA" id="ARBA00022927"/>
    </source>
</evidence>
<dbReference type="EMBL" id="CATOUU010000959">
    <property type="protein sequence ID" value="CAI9962608.1"/>
    <property type="molecule type" value="Genomic_DNA"/>
</dbReference>
<evidence type="ECO:0000256" key="1">
    <source>
        <dbReference type="ARBA" id="ARBA00004555"/>
    </source>
</evidence>
<dbReference type="GO" id="GO:0003924">
    <property type="term" value="F:GTPase activity"/>
    <property type="evidence" value="ECO:0007669"/>
    <property type="project" value="InterPro"/>
</dbReference>
<keyword evidence="12" id="KW-0479">Metal-binding</keyword>
<dbReference type="GO" id="GO:0046872">
    <property type="term" value="F:metal ion binding"/>
    <property type="evidence" value="ECO:0007669"/>
    <property type="project" value="UniProtKB-KW"/>
</dbReference>
<dbReference type="Proteomes" id="UP001642409">
    <property type="component" value="Unassembled WGS sequence"/>
</dbReference>
<accession>A0AA86NTV5</accession>
<sequence>MGQSLQQYISYSDYKILMLGLDGVGKTQLLYRLKTKKQIAPNPTTGFNVEILQLKHKRPITIWDIGGQEQRRELWVHYLQNTQLVMYVIDSTDRDPDRIQQSKNELEKLLNYEQLANIPFVILFNKTDLPQAMNNKEIQDIFKISIDLKQIITSHKTLATKTTATSNKSVKQILKLLERVIIGNK</sequence>
<evidence type="ECO:0000256" key="3">
    <source>
        <dbReference type="ARBA" id="ARBA00022448"/>
    </source>
</evidence>
<keyword evidence="9 11" id="KW-0342">GTP-binding</keyword>
<dbReference type="InterPro" id="IPR005225">
    <property type="entry name" value="Small_GTP-bd"/>
</dbReference>
<evidence type="ECO:0000313" key="14">
    <source>
        <dbReference type="EMBL" id="CAI9962608.1"/>
    </source>
</evidence>
<protein>
    <submittedName>
        <fullName evidence="13">ADP-ribosylation factor</fullName>
    </submittedName>
    <submittedName>
        <fullName evidence="15">ADP-ribosylation_factor</fullName>
    </submittedName>
</protein>
<keyword evidence="3" id="KW-0813">Transport</keyword>
<keyword evidence="8" id="KW-0333">Golgi apparatus</keyword>
<dbReference type="CDD" id="cd00878">
    <property type="entry name" value="Arf_Arl"/>
    <property type="match status" value="1"/>
</dbReference>
<feature type="binding site" evidence="12">
    <location>
        <position position="27"/>
    </location>
    <ligand>
        <name>Mg(2+)</name>
        <dbReference type="ChEBI" id="CHEBI:18420"/>
    </ligand>
</feature>
<evidence type="ECO:0000256" key="9">
    <source>
        <dbReference type="ARBA" id="ARBA00023134"/>
    </source>
</evidence>
<dbReference type="GO" id="GO:0005794">
    <property type="term" value="C:Golgi apparatus"/>
    <property type="evidence" value="ECO:0007669"/>
    <property type="project" value="UniProtKB-SubCell"/>
</dbReference>
<evidence type="ECO:0000313" key="15">
    <source>
        <dbReference type="EMBL" id="CAL6029933.1"/>
    </source>
</evidence>
<reference evidence="13" key="1">
    <citation type="submission" date="2023-06" db="EMBL/GenBank/DDBJ databases">
        <authorList>
            <person name="Kurt Z."/>
        </authorList>
    </citation>
    <scope>NUCLEOTIDE SEQUENCE</scope>
</reference>
<evidence type="ECO:0000256" key="5">
    <source>
        <dbReference type="ARBA" id="ARBA00022741"/>
    </source>
</evidence>
<dbReference type="GO" id="GO:0005525">
    <property type="term" value="F:GTP binding"/>
    <property type="evidence" value="ECO:0007669"/>
    <property type="project" value="UniProtKB-KW"/>
</dbReference>
<keyword evidence="6" id="KW-0931">ER-Golgi transport</keyword>
<keyword evidence="7" id="KW-0653">Protein transport</keyword>
<dbReference type="PRINTS" id="PR00449">
    <property type="entry name" value="RASTRNSFRMNG"/>
</dbReference>